<evidence type="ECO:0000259" key="1">
    <source>
        <dbReference type="Pfam" id="PF08818"/>
    </source>
</evidence>
<protein>
    <recommendedName>
        <fullName evidence="1">YdhG-like domain-containing protein</fullName>
    </recommendedName>
</protein>
<accession>A0AAN1VRK7</accession>
<dbReference type="AlphaFoldDB" id="A0AAN1VRK7"/>
<dbReference type="RefSeq" id="WP_014125234.1">
    <property type="nucleotide sequence ID" value="NC_016052.1"/>
</dbReference>
<dbReference type="InterPro" id="IPR014922">
    <property type="entry name" value="YdhG-like"/>
</dbReference>
<dbReference type="KEGG" id="thl:TEH_18650"/>
<gene>
    <name evidence="2" type="ordered locus">TEH_18650</name>
</gene>
<evidence type="ECO:0000313" key="2">
    <source>
        <dbReference type="EMBL" id="BAK95192.1"/>
    </source>
</evidence>
<dbReference type="Gene3D" id="3.90.1150.200">
    <property type="match status" value="1"/>
</dbReference>
<sequence length="126" mass="15121">MQNLEDYIASIEKKEHKEKFTTLIEAVQSKFPQLQLVFKWNEPMFIYKETFIISFIKTKKHITVSPEVAGIKKFFDKITACGYPMGKSTFRIEWDKAIDYQLLYDIIQFNLDEKQDYTTFWRKADK</sequence>
<reference evidence="2 3" key="1">
    <citation type="submission" date="2011-01" db="EMBL/GenBank/DDBJ databases">
        <title>Whole genome sequence of Tetragenococcus halophilus NBRC 12172.</title>
        <authorList>
            <person name="Nakazawa H."/>
            <person name="Omata S."/>
            <person name="Koga C."/>
            <person name="Watanabe Y."/>
            <person name="Katano Y."/>
            <person name="Ito N."/>
            <person name="Tsukatani N."/>
            <person name="Ankai A."/>
            <person name="Oguchi A."/>
            <person name="Fukui S."/>
            <person name="Yashiro I."/>
            <person name="Kamata S."/>
            <person name="Hashimoto Y."/>
            <person name="Yamazaki J."/>
            <person name="Taguchi H."/>
            <person name="Tanaka A."/>
            <person name="Koyama T."/>
            <person name="Ichige A."/>
            <person name="Hanya Y."/>
            <person name="Tanikawa S."/>
            <person name="Yamazaki S."/>
            <person name="Fujita N."/>
        </authorList>
    </citation>
    <scope>NUCLEOTIDE SEQUENCE [LARGE SCALE GENOMIC DNA]</scope>
    <source>
        <strain evidence="3">DSM 20338 / JCM 20259 / NCIMB 9735 / NBRC 12172</strain>
    </source>
</reference>
<proteinExistence type="predicted"/>
<dbReference type="SUPFAM" id="SSF159888">
    <property type="entry name" value="YdhG-like"/>
    <property type="match status" value="1"/>
</dbReference>
<name>A0AAN1VRK7_TETHN</name>
<organism evidence="2 3">
    <name type="scientific">Tetragenococcus halophilus (strain DSM 20338 / JCM 20259 / NCIMB 9735 / NBRC 12172)</name>
    <name type="common">Pediococcus halophilus</name>
    <dbReference type="NCBI Taxonomy" id="945021"/>
    <lineage>
        <taxon>Bacteria</taxon>
        <taxon>Bacillati</taxon>
        <taxon>Bacillota</taxon>
        <taxon>Bacilli</taxon>
        <taxon>Lactobacillales</taxon>
        <taxon>Enterococcaceae</taxon>
        <taxon>Tetragenococcus</taxon>
    </lineage>
</organism>
<dbReference type="Proteomes" id="UP000002663">
    <property type="component" value="Chromosome"/>
</dbReference>
<feature type="domain" description="YdhG-like" evidence="1">
    <location>
        <begin position="16"/>
        <end position="110"/>
    </location>
</feature>
<evidence type="ECO:0000313" key="3">
    <source>
        <dbReference type="Proteomes" id="UP000002663"/>
    </source>
</evidence>
<dbReference type="EMBL" id="AP012046">
    <property type="protein sequence ID" value="BAK95192.1"/>
    <property type="molecule type" value="Genomic_DNA"/>
</dbReference>
<dbReference type="Pfam" id="PF08818">
    <property type="entry name" value="DUF1801"/>
    <property type="match status" value="1"/>
</dbReference>